<accession>A0A2Z6N075</accession>
<evidence type="ECO:0000313" key="3">
    <source>
        <dbReference type="Proteomes" id="UP000242715"/>
    </source>
</evidence>
<dbReference type="Proteomes" id="UP000242715">
    <property type="component" value="Unassembled WGS sequence"/>
</dbReference>
<dbReference type="PANTHER" id="PTHR33116:SF86">
    <property type="entry name" value="REVERSE TRANSCRIPTASE DOMAIN-CONTAINING PROTEIN"/>
    <property type="match status" value="1"/>
</dbReference>
<evidence type="ECO:0000313" key="2">
    <source>
        <dbReference type="EMBL" id="GAU24809.1"/>
    </source>
</evidence>
<reference evidence="3" key="1">
    <citation type="journal article" date="2017" name="Front. Plant Sci.">
        <title>Climate Clever Clovers: New Paradigm to Reduce the Environmental Footprint of Ruminants by Breeding Low Methanogenic Forages Utilizing Haplotype Variation.</title>
        <authorList>
            <person name="Kaur P."/>
            <person name="Appels R."/>
            <person name="Bayer P.E."/>
            <person name="Keeble-Gagnere G."/>
            <person name="Wang J."/>
            <person name="Hirakawa H."/>
            <person name="Shirasawa K."/>
            <person name="Vercoe P."/>
            <person name="Stefanova K."/>
            <person name="Durmic Z."/>
            <person name="Nichols P."/>
            <person name="Revell C."/>
            <person name="Isobe S.N."/>
            <person name="Edwards D."/>
            <person name="Erskine W."/>
        </authorList>
    </citation>
    <scope>NUCLEOTIDE SEQUENCE [LARGE SCALE GENOMIC DNA]</scope>
    <source>
        <strain evidence="3">cv. Daliak</strain>
    </source>
</reference>
<gene>
    <name evidence="2" type="ORF">TSUD_157220</name>
</gene>
<dbReference type="AlphaFoldDB" id="A0A2Z6N075"/>
<organism evidence="2 3">
    <name type="scientific">Trifolium subterraneum</name>
    <name type="common">Subterranean clover</name>
    <dbReference type="NCBI Taxonomy" id="3900"/>
    <lineage>
        <taxon>Eukaryota</taxon>
        <taxon>Viridiplantae</taxon>
        <taxon>Streptophyta</taxon>
        <taxon>Embryophyta</taxon>
        <taxon>Tracheophyta</taxon>
        <taxon>Spermatophyta</taxon>
        <taxon>Magnoliopsida</taxon>
        <taxon>eudicotyledons</taxon>
        <taxon>Gunneridae</taxon>
        <taxon>Pentapetalae</taxon>
        <taxon>rosids</taxon>
        <taxon>fabids</taxon>
        <taxon>Fabales</taxon>
        <taxon>Fabaceae</taxon>
        <taxon>Papilionoideae</taxon>
        <taxon>50 kb inversion clade</taxon>
        <taxon>NPAAA clade</taxon>
        <taxon>Hologalegina</taxon>
        <taxon>IRL clade</taxon>
        <taxon>Trifolieae</taxon>
        <taxon>Trifolium</taxon>
    </lineage>
</organism>
<dbReference type="Pfam" id="PF13966">
    <property type="entry name" value="zf-RVT"/>
    <property type="match status" value="1"/>
</dbReference>
<evidence type="ECO:0000259" key="1">
    <source>
        <dbReference type="Pfam" id="PF13966"/>
    </source>
</evidence>
<dbReference type="InterPro" id="IPR026960">
    <property type="entry name" value="RVT-Znf"/>
</dbReference>
<proteinExistence type="predicted"/>
<protein>
    <recommendedName>
        <fullName evidence="1">Reverse transcriptase zinc-binding domain-containing protein</fullName>
    </recommendedName>
</protein>
<dbReference type="EMBL" id="DF973297">
    <property type="protein sequence ID" value="GAU24809.1"/>
    <property type="molecule type" value="Genomic_DNA"/>
</dbReference>
<sequence>MTKMGFTDVWIRWVMMCAVGRGDLHGVRICRGAPEVSHLLFADDCFLFCRANVSEVNELMRILHTYETASSQEVNLVKSEVFISRNMSQAAKEDLSRILGVKLVLSTGIYLGLPSMVGRSKKAIFSYIKDRIWKRINSWRGRALSKADKEIMIKSVLQAIPSYVMSMFILPASFIHDIEKMINAFWWRSGSTNNNNTKGIHWLAWERLAYPKAHAGLGFRNFEAFNKAMVAKQVWNIVQNPNSLVAKLIKARYFPRSSLFEAPLGYNPGFAWRSMWQARQILSLGCRCRIGSGVNIRVMHDPWLRGSANRWVPSPPPAAEKILETPLVSSVREDKVVWEEERNGCYSVKSGYQLAMRYIICSDKYHVMGNWNGIWKAQAPHKARHLLWRLCRGCLPTRSRLLERRVECTLNCPVYDEEIEDELHIFFRCAVARDSWSAAGLSSVLHNATYQQTNVMDRIFTICSNESSDNVGRVAMLLWCIWHNRNDKLWNDNVQMPRQIGRHAFDAWHDWYSLHKLQSNTGSGTIEADLVRWEKPALDWVKCNVDVAFVSGSRRTSMGLCFRDNSGHFMAGMTQ</sequence>
<keyword evidence="3" id="KW-1185">Reference proteome</keyword>
<dbReference type="OrthoDB" id="1112297at2759"/>
<name>A0A2Z6N075_TRISU</name>
<feature type="domain" description="Reverse transcriptase zinc-binding" evidence="1">
    <location>
        <begin position="346"/>
        <end position="436"/>
    </location>
</feature>
<dbReference type="PANTHER" id="PTHR33116">
    <property type="entry name" value="REVERSE TRANSCRIPTASE ZINC-BINDING DOMAIN-CONTAINING PROTEIN-RELATED-RELATED"/>
    <property type="match status" value="1"/>
</dbReference>